<reference evidence="1 2" key="1">
    <citation type="submission" date="2018-08" db="EMBL/GenBank/DDBJ databases">
        <title>A genome reference for cultivated species of the human gut microbiota.</title>
        <authorList>
            <person name="Zou Y."/>
            <person name="Xue W."/>
            <person name="Luo G."/>
        </authorList>
    </citation>
    <scope>NUCLEOTIDE SEQUENCE [LARGE SCALE GENOMIC DNA]</scope>
    <source>
        <strain evidence="1 2">AF37-2AT</strain>
    </source>
</reference>
<comment type="caution">
    <text evidence="1">The sequence shown here is derived from an EMBL/GenBank/DDBJ whole genome shotgun (WGS) entry which is preliminary data.</text>
</comment>
<dbReference type="EMBL" id="QVLX01000008">
    <property type="protein sequence ID" value="RGE85374.1"/>
    <property type="molecule type" value="Genomic_DNA"/>
</dbReference>
<dbReference type="NCBIfam" id="TIGR01484">
    <property type="entry name" value="HAD-SF-IIB"/>
    <property type="match status" value="1"/>
</dbReference>
<dbReference type="Proteomes" id="UP000261080">
    <property type="component" value="Unassembled WGS sequence"/>
</dbReference>
<dbReference type="InterPro" id="IPR006379">
    <property type="entry name" value="HAD-SF_hydro_IIB"/>
</dbReference>
<protein>
    <submittedName>
        <fullName evidence="1">HAD-IIB family hydrolase</fullName>
    </submittedName>
</protein>
<dbReference type="OrthoDB" id="306707at2"/>
<dbReference type="InterPro" id="IPR023214">
    <property type="entry name" value="HAD_sf"/>
</dbReference>
<dbReference type="PANTHER" id="PTHR10000:SF8">
    <property type="entry name" value="HAD SUPERFAMILY HYDROLASE-LIKE, TYPE 3"/>
    <property type="match status" value="1"/>
</dbReference>
<dbReference type="GO" id="GO:0005829">
    <property type="term" value="C:cytosol"/>
    <property type="evidence" value="ECO:0007669"/>
    <property type="project" value="TreeGrafter"/>
</dbReference>
<dbReference type="GO" id="GO:0016791">
    <property type="term" value="F:phosphatase activity"/>
    <property type="evidence" value="ECO:0007669"/>
    <property type="project" value="TreeGrafter"/>
</dbReference>
<name>A0A3E3JZC3_9FIRM</name>
<dbReference type="GO" id="GO:0000287">
    <property type="term" value="F:magnesium ion binding"/>
    <property type="evidence" value="ECO:0007669"/>
    <property type="project" value="TreeGrafter"/>
</dbReference>
<dbReference type="InterPro" id="IPR036412">
    <property type="entry name" value="HAD-like_sf"/>
</dbReference>
<evidence type="ECO:0000313" key="2">
    <source>
        <dbReference type="Proteomes" id="UP000261080"/>
    </source>
</evidence>
<accession>A0A3E3JZC3</accession>
<gene>
    <name evidence="1" type="ORF">DW016_12700</name>
</gene>
<sequence length="303" mass="35535">MKYIISGVQISNSCCHREIMQQLLLCNWKILCQIFWRKVMKNLLISDFDGTLYHNNINIYKENLLFIKRWASSPDNYFSIATGRLAREIYNICTKENILYEFIVCNEGSSIIYNKFDKNDIFTFTASSCLQIYRSLIKLVESKQLKYFLETDGEYGFIDCYNLDDKCRNIVREKKKTKYNYLTFKDKNSDIKTSIFILKILDISYVDLVKKILEKELGNICSISQAYTYMALIPKKASKVEGIAKALKDNKRKFDRILMVGDSRNDIESLRKYMGFTIKGSEAEKILPELPSVQYLNEIENYL</sequence>
<evidence type="ECO:0000313" key="1">
    <source>
        <dbReference type="EMBL" id="RGE85374.1"/>
    </source>
</evidence>
<keyword evidence="2" id="KW-1185">Reference proteome</keyword>
<dbReference type="SUPFAM" id="SSF56784">
    <property type="entry name" value="HAD-like"/>
    <property type="match status" value="1"/>
</dbReference>
<keyword evidence="1" id="KW-0378">Hydrolase</keyword>
<dbReference type="Pfam" id="PF08282">
    <property type="entry name" value="Hydrolase_3"/>
    <property type="match status" value="1"/>
</dbReference>
<dbReference type="AlphaFoldDB" id="A0A3E3JZC3"/>
<dbReference type="Gene3D" id="3.40.50.1000">
    <property type="entry name" value="HAD superfamily/HAD-like"/>
    <property type="match status" value="1"/>
</dbReference>
<organism evidence="1 2">
    <name type="scientific">Sellimonas intestinalis</name>
    <dbReference type="NCBI Taxonomy" id="1653434"/>
    <lineage>
        <taxon>Bacteria</taxon>
        <taxon>Bacillati</taxon>
        <taxon>Bacillota</taxon>
        <taxon>Clostridia</taxon>
        <taxon>Lachnospirales</taxon>
        <taxon>Lachnospiraceae</taxon>
        <taxon>Sellimonas</taxon>
    </lineage>
</organism>
<dbReference type="Gene3D" id="3.30.1240.10">
    <property type="match status" value="1"/>
</dbReference>
<dbReference type="PANTHER" id="PTHR10000">
    <property type="entry name" value="PHOSPHOSERINE PHOSPHATASE"/>
    <property type="match status" value="1"/>
</dbReference>
<proteinExistence type="predicted"/>